<dbReference type="GO" id="GO:0009697">
    <property type="term" value="P:salicylic acid biosynthetic process"/>
    <property type="evidence" value="ECO:0007669"/>
    <property type="project" value="TreeGrafter"/>
</dbReference>
<evidence type="ECO:0000256" key="2">
    <source>
        <dbReference type="SAM" id="Coils"/>
    </source>
</evidence>
<sequence length="132" mass="15452">MKYLFMKKRLLALCIVPLLAASPLSAEGVKKENTQEILLDSKKELDELRHEIDEIHGDLFDLIRKRFEIVKRIAKIKQDNNLPIYDPLREEVLFENIKKLAEKKGLDPQLAKILLRTILVFSKKEMQEVIKD</sequence>
<name>A0A2A4YL90_UNCAE</name>
<evidence type="ECO:0000313" key="5">
    <source>
        <dbReference type="EMBL" id="PCI95380.1"/>
    </source>
</evidence>
<evidence type="ECO:0000256" key="3">
    <source>
        <dbReference type="SAM" id="SignalP"/>
    </source>
</evidence>
<dbReference type="PROSITE" id="PS51168">
    <property type="entry name" value="CHORISMATE_MUT_2"/>
    <property type="match status" value="1"/>
</dbReference>
<dbReference type="AlphaFoldDB" id="A0A2A4YL90"/>
<keyword evidence="2" id="KW-0175">Coiled coil</keyword>
<dbReference type="Gene3D" id="1.20.59.10">
    <property type="entry name" value="Chorismate mutase"/>
    <property type="match status" value="1"/>
</dbReference>
<dbReference type="InterPro" id="IPR002701">
    <property type="entry name" value="CM_II_prokaryot"/>
</dbReference>
<dbReference type="Proteomes" id="UP000217838">
    <property type="component" value="Unassembled WGS sequence"/>
</dbReference>
<proteinExistence type="predicted"/>
<feature type="coiled-coil region" evidence="2">
    <location>
        <begin position="31"/>
        <end position="58"/>
    </location>
</feature>
<dbReference type="InterPro" id="IPR036979">
    <property type="entry name" value="CM_dom_sf"/>
</dbReference>
<comment type="caution">
    <text evidence="5">The sequence shown here is derived from an EMBL/GenBank/DDBJ whole genome shotgun (WGS) entry which is preliminary data.</text>
</comment>
<dbReference type="PANTHER" id="PTHR38041">
    <property type="entry name" value="CHORISMATE MUTASE"/>
    <property type="match status" value="1"/>
</dbReference>
<keyword evidence="3" id="KW-0732">Signal</keyword>
<accession>A0A2A4YL90</accession>
<dbReference type="Pfam" id="PF01817">
    <property type="entry name" value="CM_2"/>
    <property type="match status" value="1"/>
</dbReference>
<dbReference type="SMART" id="SM00830">
    <property type="entry name" value="CM_2"/>
    <property type="match status" value="1"/>
</dbReference>
<dbReference type="InterPro" id="IPR051331">
    <property type="entry name" value="Chorismate_mutase-related"/>
</dbReference>
<evidence type="ECO:0000259" key="4">
    <source>
        <dbReference type="PROSITE" id="PS51168"/>
    </source>
</evidence>
<dbReference type="GO" id="GO:0046417">
    <property type="term" value="P:chorismate metabolic process"/>
    <property type="evidence" value="ECO:0007669"/>
    <property type="project" value="InterPro"/>
</dbReference>
<dbReference type="GO" id="GO:0004106">
    <property type="term" value="F:chorismate mutase activity"/>
    <property type="evidence" value="ECO:0007669"/>
    <property type="project" value="InterPro"/>
</dbReference>
<dbReference type="SUPFAM" id="SSF48600">
    <property type="entry name" value="Chorismate mutase II"/>
    <property type="match status" value="1"/>
</dbReference>
<organism evidence="5 6">
    <name type="scientific">Aerophobetes bacterium</name>
    <dbReference type="NCBI Taxonomy" id="2030807"/>
    <lineage>
        <taxon>Bacteria</taxon>
        <taxon>Candidatus Aerophobota</taxon>
    </lineage>
</organism>
<feature type="domain" description="Chorismate mutase" evidence="4">
    <location>
        <begin position="39"/>
        <end position="130"/>
    </location>
</feature>
<evidence type="ECO:0000256" key="1">
    <source>
        <dbReference type="ARBA" id="ARBA00023235"/>
    </source>
</evidence>
<dbReference type="EMBL" id="NVUU01000021">
    <property type="protein sequence ID" value="PCI95380.1"/>
    <property type="molecule type" value="Genomic_DNA"/>
</dbReference>
<reference evidence="6" key="1">
    <citation type="submission" date="2017-08" db="EMBL/GenBank/DDBJ databases">
        <title>A dynamic microbial community with high functional redundancy inhabits the cold, oxic subseafloor aquifer.</title>
        <authorList>
            <person name="Tully B.J."/>
            <person name="Wheat C.G."/>
            <person name="Glazer B.T."/>
            <person name="Huber J.A."/>
        </authorList>
    </citation>
    <scope>NUCLEOTIDE SEQUENCE [LARGE SCALE GENOMIC DNA]</scope>
</reference>
<dbReference type="InterPro" id="IPR036263">
    <property type="entry name" value="Chorismate_II_sf"/>
</dbReference>
<gene>
    <name evidence="5" type="ORF">COB11_02370</name>
</gene>
<keyword evidence="1" id="KW-0413">Isomerase</keyword>
<evidence type="ECO:0000313" key="6">
    <source>
        <dbReference type="Proteomes" id="UP000217838"/>
    </source>
</evidence>
<protein>
    <recommendedName>
        <fullName evidence="4">Chorismate mutase domain-containing protein</fullName>
    </recommendedName>
</protein>
<feature type="chain" id="PRO_5013377332" description="Chorismate mutase domain-containing protein" evidence="3">
    <location>
        <begin position="27"/>
        <end position="132"/>
    </location>
</feature>
<feature type="signal peptide" evidence="3">
    <location>
        <begin position="1"/>
        <end position="26"/>
    </location>
</feature>
<dbReference type="PANTHER" id="PTHR38041:SF1">
    <property type="entry name" value="CHORISMATE MUTASE"/>
    <property type="match status" value="1"/>
</dbReference>